<feature type="compositionally biased region" description="Basic and acidic residues" evidence="1">
    <location>
        <begin position="219"/>
        <end position="238"/>
    </location>
</feature>
<feature type="compositionally biased region" description="Low complexity" evidence="1">
    <location>
        <begin position="334"/>
        <end position="349"/>
    </location>
</feature>
<feature type="compositionally biased region" description="Basic residues" evidence="1">
    <location>
        <begin position="299"/>
        <end position="310"/>
    </location>
</feature>
<protein>
    <submittedName>
        <fullName evidence="2">Uncharacterized protein</fullName>
    </submittedName>
</protein>
<dbReference type="AlphaFoldDB" id="A0A7S4ADV9"/>
<sequence length="349" mass="36945">MENAGSNFNLSNSDIDFDFASNECDDSVDSDDVSIASNATSASCSIASDYDFSDSDEVVERNGGTRTPGSGNDFERRAPARTKSGKGIASASASTVTEEESGTAFPLYSSRSGNSSRRAHVRTKSEEGGIPGPPLAMADGGYRSPPQRTKSGAAYAQFQRSRPAPRTSKSGDGLVPSVNTTSTDDDGNDGNDDYQMPLPSISDDDNERVVSLPRSPGRFRSEGSRDTEYRQKALERNSARRQKSSDMLGAMRQATKNMPQRCKSNTGSLNGRRRALGRSKSESPEGLGGNHGLGGSAPAHRRPERRKAPPRTKSGNGLRGDTATTSASTSPRGLSPSLEVPEVSPPKAS</sequence>
<organism evidence="2">
    <name type="scientific">Pseudo-nitzschia australis</name>
    <dbReference type="NCBI Taxonomy" id="44445"/>
    <lineage>
        <taxon>Eukaryota</taxon>
        <taxon>Sar</taxon>
        <taxon>Stramenopiles</taxon>
        <taxon>Ochrophyta</taxon>
        <taxon>Bacillariophyta</taxon>
        <taxon>Bacillariophyceae</taxon>
        <taxon>Bacillariophycidae</taxon>
        <taxon>Bacillariales</taxon>
        <taxon>Bacillariaceae</taxon>
        <taxon>Pseudo-nitzschia</taxon>
    </lineage>
</organism>
<name>A0A7S4ADV9_9STRA</name>
<feature type="compositionally biased region" description="Polar residues" evidence="1">
    <location>
        <begin position="322"/>
        <end position="332"/>
    </location>
</feature>
<proteinExistence type="predicted"/>
<dbReference type="EMBL" id="HBIX01006395">
    <property type="protein sequence ID" value="CAE0712297.1"/>
    <property type="molecule type" value="Transcribed_RNA"/>
</dbReference>
<gene>
    <name evidence="2" type="ORF">PAUS00366_LOCUS5049</name>
</gene>
<feature type="region of interest" description="Disordered" evidence="1">
    <location>
        <begin position="50"/>
        <end position="349"/>
    </location>
</feature>
<evidence type="ECO:0000313" key="2">
    <source>
        <dbReference type="EMBL" id="CAE0712297.1"/>
    </source>
</evidence>
<feature type="compositionally biased region" description="Polar residues" evidence="1">
    <location>
        <begin position="254"/>
        <end position="269"/>
    </location>
</feature>
<accession>A0A7S4ADV9</accession>
<reference evidence="2" key="1">
    <citation type="submission" date="2021-01" db="EMBL/GenBank/DDBJ databases">
        <authorList>
            <person name="Corre E."/>
            <person name="Pelletier E."/>
            <person name="Niang G."/>
            <person name="Scheremetjew M."/>
            <person name="Finn R."/>
            <person name="Kale V."/>
            <person name="Holt S."/>
            <person name="Cochrane G."/>
            <person name="Meng A."/>
            <person name="Brown T."/>
            <person name="Cohen L."/>
        </authorList>
    </citation>
    <scope>NUCLEOTIDE SEQUENCE</scope>
    <source>
        <strain evidence="2">10249 10 AB</strain>
    </source>
</reference>
<feature type="compositionally biased region" description="Acidic residues" evidence="1">
    <location>
        <begin position="183"/>
        <end position="192"/>
    </location>
</feature>
<feature type="compositionally biased region" description="Gly residues" evidence="1">
    <location>
        <begin position="286"/>
        <end position="295"/>
    </location>
</feature>
<evidence type="ECO:0000256" key="1">
    <source>
        <dbReference type="SAM" id="MobiDB-lite"/>
    </source>
</evidence>